<evidence type="ECO:0000256" key="1">
    <source>
        <dbReference type="ARBA" id="ARBA00004903"/>
    </source>
</evidence>
<dbReference type="Gene3D" id="3.40.430.10">
    <property type="entry name" value="Dihydrofolate Reductase, subunit A"/>
    <property type="match status" value="1"/>
</dbReference>
<evidence type="ECO:0000256" key="4">
    <source>
        <dbReference type="ARBA" id="ARBA00022563"/>
    </source>
</evidence>
<evidence type="ECO:0000256" key="8">
    <source>
        <dbReference type="PIRNR" id="PIRNR000194"/>
    </source>
</evidence>
<dbReference type="Proteomes" id="UP000239663">
    <property type="component" value="Unassembled WGS sequence"/>
</dbReference>
<dbReference type="SUPFAM" id="SSF53597">
    <property type="entry name" value="Dihydrofolate reductase-like"/>
    <property type="match status" value="1"/>
</dbReference>
<dbReference type="FunFam" id="3.40.430.10:FF:000001">
    <property type="entry name" value="Dihydrofolate reductase"/>
    <property type="match status" value="1"/>
</dbReference>
<dbReference type="UniPathway" id="UPA00077">
    <property type="reaction ID" value="UER00158"/>
</dbReference>
<evidence type="ECO:0000259" key="10">
    <source>
        <dbReference type="PROSITE" id="PS51330"/>
    </source>
</evidence>
<dbReference type="InterPro" id="IPR017925">
    <property type="entry name" value="DHFR_CS"/>
</dbReference>
<evidence type="ECO:0000256" key="5">
    <source>
        <dbReference type="ARBA" id="ARBA00022857"/>
    </source>
</evidence>
<dbReference type="PROSITE" id="PS51330">
    <property type="entry name" value="DHFR_2"/>
    <property type="match status" value="1"/>
</dbReference>
<dbReference type="InterPro" id="IPR024072">
    <property type="entry name" value="DHFR-like_dom_sf"/>
</dbReference>
<comment type="caution">
    <text evidence="11">The sequence shown here is derived from an EMBL/GenBank/DDBJ whole genome shotgun (WGS) entry which is preliminary data.</text>
</comment>
<keyword evidence="5 8" id="KW-0521">NADP</keyword>
<dbReference type="GO" id="GO:0005829">
    <property type="term" value="C:cytosol"/>
    <property type="evidence" value="ECO:0007669"/>
    <property type="project" value="TreeGrafter"/>
</dbReference>
<evidence type="ECO:0000313" key="12">
    <source>
        <dbReference type="Proteomes" id="UP000239663"/>
    </source>
</evidence>
<comment type="function">
    <text evidence="7 8">Key enzyme in folate metabolism. Catalyzes an essential reaction for de novo glycine and purine synthesis, and for DNA precursor synthesis.</text>
</comment>
<dbReference type="GO" id="GO:0006730">
    <property type="term" value="P:one-carbon metabolic process"/>
    <property type="evidence" value="ECO:0007669"/>
    <property type="project" value="UniProtKB-KW"/>
</dbReference>
<comment type="similarity">
    <text evidence="2 8 9">Belongs to the dihydrofolate reductase family.</text>
</comment>
<evidence type="ECO:0000256" key="9">
    <source>
        <dbReference type="RuleBase" id="RU004474"/>
    </source>
</evidence>
<dbReference type="PIRSF" id="PIRSF000194">
    <property type="entry name" value="DHFR"/>
    <property type="match status" value="1"/>
</dbReference>
<dbReference type="InterPro" id="IPR012259">
    <property type="entry name" value="DHFR"/>
</dbReference>
<keyword evidence="12" id="KW-1185">Reference proteome</keyword>
<dbReference type="CDD" id="cd00209">
    <property type="entry name" value="DHFR"/>
    <property type="match status" value="1"/>
</dbReference>
<dbReference type="PROSITE" id="PS00075">
    <property type="entry name" value="DHFR_1"/>
    <property type="match status" value="1"/>
</dbReference>
<dbReference type="PANTHER" id="PTHR48069:SF3">
    <property type="entry name" value="DIHYDROFOLATE REDUCTASE"/>
    <property type="match status" value="1"/>
</dbReference>
<dbReference type="GO" id="GO:0046452">
    <property type="term" value="P:dihydrofolate metabolic process"/>
    <property type="evidence" value="ECO:0007669"/>
    <property type="project" value="TreeGrafter"/>
</dbReference>
<dbReference type="PANTHER" id="PTHR48069">
    <property type="entry name" value="DIHYDROFOLATE REDUCTASE"/>
    <property type="match status" value="1"/>
</dbReference>
<accession>A0A2S7N4J8</accession>
<dbReference type="EMBL" id="PKOZ01000001">
    <property type="protein sequence ID" value="PQD97001.1"/>
    <property type="molecule type" value="Genomic_DNA"/>
</dbReference>
<feature type="domain" description="DHFR" evidence="10">
    <location>
        <begin position="1"/>
        <end position="161"/>
    </location>
</feature>
<sequence length="166" mass="19422">MFSIVVAYDRNRVIGINNQLPWRLPADLAHVKQTTMGKVLIMGRKTFDSIGRPLPGRVNIVLTKDKSWSHEGVQVFHTKEEIIRFAEQSDKECIIFGGQALFEMFMPYVSKIYLTYIDSEFEGDTYFPQVDFEEGWEQLSSVKGPKDEKNPYDYYFQEYRRMTPIS</sequence>
<dbReference type="GO" id="GO:0004146">
    <property type="term" value="F:dihydrofolate reductase activity"/>
    <property type="evidence" value="ECO:0007669"/>
    <property type="project" value="UniProtKB-EC"/>
</dbReference>
<dbReference type="PRINTS" id="PR00070">
    <property type="entry name" value="DHFR"/>
</dbReference>
<evidence type="ECO:0000256" key="7">
    <source>
        <dbReference type="ARBA" id="ARBA00025067"/>
    </source>
</evidence>
<evidence type="ECO:0000256" key="6">
    <source>
        <dbReference type="ARBA" id="ARBA00023002"/>
    </source>
</evidence>
<proteinExistence type="inferred from homology"/>
<dbReference type="RefSeq" id="WP_104848096.1">
    <property type="nucleotide sequence ID" value="NZ_PKOZ01000001.1"/>
</dbReference>
<dbReference type="GO" id="GO:0046655">
    <property type="term" value="P:folic acid metabolic process"/>
    <property type="evidence" value="ECO:0007669"/>
    <property type="project" value="TreeGrafter"/>
</dbReference>
<organism evidence="11 12">
    <name type="scientific">Pradoshia eiseniae</name>
    <dbReference type="NCBI Taxonomy" id="2064768"/>
    <lineage>
        <taxon>Bacteria</taxon>
        <taxon>Bacillati</taxon>
        <taxon>Bacillota</taxon>
        <taxon>Bacilli</taxon>
        <taxon>Bacillales</taxon>
        <taxon>Bacillaceae</taxon>
        <taxon>Pradoshia</taxon>
    </lineage>
</organism>
<dbReference type="GO" id="GO:0046654">
    <property type="term" value="P:tetrahydrofolate biosynthetic process"/>
    <property type="evidence" value="ECO:0007669"/>
    <property type="project" value="UniProtKB-UniPathway"/>
</dbReference>
<comment type="catalytic activity">
    <reaction evidence="8">
        <text>(6S)-5,6,7,8-tetrahydrofolate + NADP(+) = 7,8-dihydrofolate + NADPH + H(+)</text>
        <dbReference type="Rhea" id="RHEA:15009"/>
        <dbReference type="ChEBI" id="CHEBI:15378"/>
        <dbReference type="ChEBI" id="CHEBI:57451"/>
        <dbReference type="ChEBI" id="CHEBI:57453"/>
        <dbReference type="ChEBI" id="CHEBI:57783"/>
        <dbReference type="ChEBI" id="CHEBI:58349"/>
        <dbReference type="EC" id="1.5.1.3"/>
    </reaction>
</comment>
<comment type="pathway">
    <text evidence="1 8">Cofactor biosynthesis; tetrahydrofolate biosynthesis; 5,6,7,8-tetrahydrofolate from 7,8-dihydrofolate: step 1/1.</text>
</comment>
<keyword evidence="6 8" id="KW-0560">Oxidoreductase</keyword>
<protein>
    <recommendedName>
        <fullName evidence="3 8">Dihydrofolate reductase</fullName>
        <ecNumber evidence="3 8">1.5.1.3</ecNumber>
    </recommendedName>
</protein>
<dbReference type="GO" id="GO:0070401">
    <property type="term" value="F:NADP+ binding"/>
    <property type="evidence" value="ECO:0007669"/>
    <property type="project" value="UniProtKB-ARBA"/>
</dbReference>
<reference evidence="11 12" key="1">
    <citation type="submission" date="2017-12" db="EMBL/GenBank/DDBJ databases">
        <title>Taxonomic description and draft genome of Pradoshia cofamensis Gen. nov., sp. nov., a thermotolerant bacillale isolated from anterior gut of earthworm Eisenia fetida.</title>
        <authorList>
            <person name="Saha T."/>
            <person name="Chakraborty R."/>
        </authorList>
    </citation>
    <scope>NUCLEOTIDE SEQUENCE [LARGE SCALE GENOMIC DNA]</scope>
    <source>
        <strain evidence="11 12">EAG3</strain>
    </source>
</reference>
<keyword evidence="4 8" id="KW-0554">One-carbon metabolism</keyword>
<evidence type="ECO:0000256" key="3">
    <source>
        <dbReference type="ARBA" id="ARBA00012856"/>
    </source>
</evidence>
<evidence type="ECO:0000256" key="2">
    <source>
        <dbReference type="ARBA" id="ARBA00009539"/>
    </source>
</evidence>
<gene>
    <name evidence="11" type="ORF">CYL18_03755</name>
</gene>
<name>A0A2S7N4J8_9BACI</name>
<dbReference type="InterPro" id="IPR001796">
    <property type="entry name" value="DHFR_dom"/>
</dbReference>
<evidence type="ECO:0000313" key="11">
    <source>
        <dbReference type="EMBL" id="PQD97001.1"/>
    </source>
</evidence>
<dbReference type="OrthoDB" id="9804315at2"/>
<dbReference type="AlphaFoldDB" id="A0A2S7N4J8"/>
<dbReference type="Pfam" id="PF00186">
    <property type="entry name" value="DHFR_1"/>
    <property type="match status" value="1"/>
</dbReference>
<dbReference type="EC" id="1.5.1.3" evidence="3 8"/>